<reference evidence="1 2" key="1">
    <citation type="journal article" date="2016" name="Environ. Microbiol.">
        <title>Genomic resolution of a cold subsurface aquifer community provides metabolic insights for novel microbes adapted to high CO concentrations.</title>
        <authorList>
            <person name="Probst A.J."/>
            <person name="Castelle C.J."/>
            <person name="Singh A."/>
            <person name="Brown C.T."/>
            <person name="Anantharaman K."/>
            <person name="Sharon I."/>
            <person name="Hug L.A."/>
            <person name="Burstein D."/>
            <person name="Emerson J.B."/>
            <person name="Thomas B.C."/>
            <person name="Banfield J.F."/>
        </authorList>
    </citation>
    <scope>NUCLEOTIDE SEQUENCE [LARGE SCALE GENOMIC DNA]</scope>
    <source>
        <strain evidence="1">CG2_30_35_20</strain>
    </source>
</reference>
<dbReference type="EMBL" id="MNZO01000025">
    <property type="protein sequence ID" value="OIP87194.1"/>
    <property type="molecule type" value="Genomic_DNA"/>
</dbReference>
<dbReference type="Proteomes" id="UP000182344">
    <property type="component" value="Unassembled WGS sequence"/>
</dbReference>
<accession>A0A1J5HZE2</accession>
<dbReference type="AlphaFoldDB" id="A0A1J5HZE2"/>
<dbReference type="STRING" id="1805376.AUK05_01790"/>
<proteinExistence type="predicted"/>
<evidence type="ECO:0000313" key="2">
    <source>
        <dbReference type="Proteomes" id="UP000182344"/>
    </source>
</evidence>
<name>A0A1J5HZE2_9BACT</name>
<dbReference type="Pfam" id="PF04365">
    <property type="entry name" value="BrnT_toxin"/>
    <property type="match status" value="1"/>
</dbReference>
<evidence type="ECO:0000313" key="1">
    <source>
        <dbReference type="EMBL" id="OIP87194.1"/>
    </source>
</evidence>
<protein>
    <recommendedName>
        <fullName evidence="3">Toxin</fullName>
    </recommendedName>
</protein>
<dbReference type="InterPro" id="IPR038573">
    <property type="entry name" value="BrnT_sf"/>
</dbReference>
<dbReference type="Gene3D" id="3.10.450.530">
    <property type="entry name" value="Ribonuclease toxin, BrnT, of type II toxin-antitoxin system"/>
    <property type="match status" value="1"/>
</dbReference>
<comment type="caution">
    <text evidence="1">The sequence shown here is derived from an EMBL/GenBank/DDBJ whole genome shotgun (WGS) entry which is preliminary data.</text>
</comment>
<dbReference type="InterPro" id="IPR007460">
    <property type="entry name" value="BrnT_toxin"/>
</dbReference>
<gene>
    <name evidence="1" type="ORF">AUK05_01790</name>
</gene>
<organism evidence="1 2">
    <name type="scientific">Candidatus Shapirobacteria bacterium CG2_30_35_20</name>
    <dbReference type="NCBI Taxonomy" id="1805376"/>
    <lineage>
        <taxon>Bacteria</taxon>
        <taxon>Candidatus Shapironibacteriota</taxon>
    </lineage>
</organism>
<evidence type="ECO:0008006" key="3">
    <source>
        <dbReference type="Google" id="ProtNLM"/>
    </source>
</evidence>
<sequence length="103" mass="12665">MKFEPLNFQWDEGNQNKNWQKHQVSKTESEEIFFDNYKIVINDFLHSDKEKRWILFGKTKQKRILYTVFTIRKKIIRIISARDANKKEKKLYEKKARNSKIQK</sequence>